<evidence type="ECO:0000313" key="12">
    <source>
        <dbReference type="EMBL" id="TCN88867.1"/>
    </source>
</evidence>
<feature type="binding site" evidence="8">
    <location>
        <position position="145"/>
    </location>
    <ligand>
        <name>Mg(2+)</name>
        <dbReference type="ChEBI" id="CHEBI:18420"/>
    </ligand>
</feature>
<keyword evidence="11" id="KW-0732">Signal</keyword>
<keyword evidence="3 8" id="KW-0479">Metal-binding</keyword>
<keyword evidence="4" id="KW-0378">Hydrolase</keyword>
<dbReference type="InterPro" id="IPR001952">
    <property type="entry name" value="Alkaline_phosphatase"/>
</dbReference>
<protein>
    <submittedName>
        <fullName evidence="12">Alkaline phosphatase</fullName>
    </submittedName>
</protein>
<sequence length="456" mass="48910">MKFKQLSALALALLLPLTALAEDMLAPALAPSRPKNVIIMIGDGMGPAYTTAYRYFKDNPDTEEVEQTVFDRLLVGMASTYPARVSGYVTDSAAAATALATGSKSYNGAISVDLQKQPLETIMERAKKRGLSTGVAVTCQVNHATPAAFLSHNESRKNYDEIAATYINTDADVLLGGGQKYFTAPMLEAFRNKGYQVINDFNLLQNVTQPKVLGLFADVQLPWAVDEPDAHRLSTMTNKALALLSQNPQGFVLMVEGSQIDWAGHDNDIVAAMGEMDEFAHAVEAVEQYVRSHPDTLMVVTADHNTGGMSIGRDGKYAWYPEVIKAVKASPETLAAKALADDNWPQLLADGLGFAIDDELKARFDHARMQGKDVLAQAIKHEIDLRSNTGWTTSGHTGVDVQVFATGPGAELFIGNQDNTDIANKLVSLLPKPKKATAASVPVPAPAPASAPVSAN</sequence>
<comment type="similarity">
    <text evidence="1 9">Belongs to the alkaline phosphatase family.</text>
</comment>
<evidence type="ECO:0000256" key="1">
    <source>
        <dbReference type="ARBA" id="ARBA00005984"/>
    </source>
</evidence>
<evidence type="ECO:0000256" key="11">
    <source>
        <dbReference type="SAM" id="SignalP"/>
    </source>
</evidence>
<dbReference type="EMBL" id="SLWF01000003">
    <property type="protein sequence ID" value="TCN88867.1"/>
    <property type="molecule type" value="Genomic_DNA"/>
</dbReference>
<evidence type="ECO:0000256" key="10">
    <source>
        <dbReference type="SAM" id="MobiDB-lite"/>
    </source>
</evidence>
<comment type="caution">
    <text evidence="12">The sequence shown here is derived from an EMBL/GenBank/DDBJ whole genome shotgun (WGS) entry which is preliminary data.</text>
</comment>
<dbReference type="GO" id="GO:0046872">
    <property type="term" value="F:metal ion binding"/>
    <property type="evidence" value="ECO:0007669"/>
    <property type="project" value="UniProtKB-KW"/>
</dbReference>
<name>A0A4R2FHN8_9GAMM</name>
<proteinExistence type="inferred from homology"/>
<feature type="binding site" evidence="8">
    <location>
        <position position="43"/>
    </location>
    <ligand>
        <name>Zn(2+)</name>
        <dbReference type="ChEBI" id="CHEBI:29105"/>
        <label>2</label>
    </ligand>
</feature>
<feature type="chain" id="PRO_5020950777" evidence="11">
    <location>
        <begin position="22"/>
        <end position="456"/>
    </location>
</feature>
<dbReference type="AlphaFoldDB" id="A0A4R2FHN8"/>
<dbReference type="InterPro" id="IPR018299">
    <property type="entry name" value="Alkaline_phosphatase_AS"/>
</dbReference>
<keyword evidence="2" id="KW-0597">Phosphoprotein</keyword>
<reference evidence="12 13" key="1">
    <citation type="submission" date="2019-03" db="EMBL/GenBank/DDBJ databases">
        <title>Freshwater and sediment microbial communities from various areas in North America, analyzing microbe dynamics in response to fracking.</title>
        <authorList>
            <person name="Lamendella R."/>
        </authorList>
    </citation>
    <scope>NUCLEOTIDE SEQUENCE [LARGE SCALE GENOMIC DNA]</scope>
    <source>
        <strain evidence="12 13">74A</strain>
    </source>
</reference>
<feature type="binding site" evidence="8">
    <location>
        <position position="265"/>
    </location>
    <ligand>
        <name>Zn(2+)</name>
        <dbReference type="ChEBI" id="CHEBI:29105"/>
        <label>2</label>
    </ligand>
</feature>
<feature type="binding site" evidence="8">
    <location>
        <position position="143"/>
    </location>
    <ligand>
        <name>Mg(2+)</name>
        <dbReference type="ChEBI" id="CHEBI:18420"/>
    </ligand>
</feature>
<dbReference type="GO" id="GO:0004035">
    <property type="term" value="F:alkaline phosphatase activity"/>
    <property type="evidence" value="ECO:0007669"/>
    <property type="project" value="TreeGrafter"/>
</dbReference>
<evidence type="ECO:0000256" key="2">
    <source>
        <dbReference type="ARBA" id="ARBA00022553"/>
    </source>
</evidence>
<feature type="signal peptide" evidence="11">
    <location>
        <begin position="1"/>
        <end position="21"/>
    </location>
</feature>
<dbReference type="Proteomes" id="UP000294832">
    <property type="component" value="Unassembled WGS sequence"/>
</dbReference>
<dbReference type="Pfam" id="PF00245">
    <property type="entry name" value="Alk_phosphatase"/>
    <property type="match status" value="1"/>
</dbReference>
<dbReference type="RefSeq" id="WP_133037816.1">
    <property type="nucleotide sequence ID" value="NZ_SLWF01000003.1"/>
</dbReference>
<comment type="cofactor">
    <cofactor evidence="8">
        <name>Zn(2+)</name>
        <dbReference type="ChEBI" id="CHEBI:29105"/>
    </cofactor>
    <text evidence="8">Binds 2 Zn(2+) ions.</text>
</comment>
<evidence type="ECO:0000256" key="6">
    <source>
        <dbReference type="ARBA" id="ARBA00022842"/>
    </source>
</evidence>
<evidence type="ECO:0000256" key="7">
    <source>
        <dbReference type="PIRSR" id="PIRSR601952-1"/>
    </source>
</evidence>
<keyword evidence="5 8" id="KW-0862">Zinc</keyword>
<feature type="binding site" evidence="8">
    <location>
        <position position="256"/>
    </location>
    <ligand>
        <name>Mg(2+)</name>
        <dbReference type="ChEBI" id="CHEBI:18420"/>
    </ligand>
</feature>
<feature type="binding site" evidence="8">
    <location>
        <position position="43"/>
    </location>
    <ligand>
        <name>Mg(2+)</name>
        <dbReference type="ChEBI" id="CHEBI:18420"/>
    </ligand>
</feature>
<gene>
    <name evidence="12" type="ORF">EDC91_10347</name>
</gene>
<dbReference type="PROSITE" id="PS00123">
    <property type="entry name" value="ALKALINE_PHOSPHATASE"/>
    <property type="match status" value="1"/>
</dbReference>
<evidence type="ECO:0000256" key="4">
    <source>
        <dbReference type="ARBA" id="ARBA00022801"/>
    </source>
</evidence>
<evidence type="ECO:0000313" key="13">
    <source>
        <dbReference type="Proteomes" id="UP000294832"/>
    </source>
</evidence>
<feature type="active site" description="Phosphoserine intermediate" evidence="7">
    <location>
        <position position="92"/>
    </location>
</feature>
<dbReference type="SMART" id="SM00098">
    <property type="entry name" value="alkPPc"/>
    <property type="match status" value="1"/>
</dbReference>
<dbReference type="PRINTS" id="PR00113">
    <property type="entry name" value="ALKPHPHTASE"/>
</dbReference>
<dbReference type="CDD" id="cd16012">
    <property type="entry name" value="ALP"/>
    <property type="match status" value="1"/>
</dbReference>
<comment type="cofactor">
    <cofactor evidence="8">
        <name>Mg(2+)</name>
        <dbReference type="ChEBI" id="CHEBI:18420"/>
    </cofactor>
    <text evidence="8">Binds 1 Mg(2+) ion.</text>
</comment>
<organism evidence="12 13">
    <name type="scientific">Shewanella fodinae</name>
    <dbReference type="NCBI Taxonomy" id="552357"/>
    <lineage>
        <taxon>Bacteria</taxon>
        <taxon>Pseudomonadati</taxon>
        <taxon>Pseudomonadota</taxon>
        <taxon>Gammaproteobacteria</taxon>
        <taxon>Alteromonadales</taxon>
        <taxon>Shewanellaceae</taxon>
        <taxon>Shewanella</taxon>
    </lineage>
</organism>
<accession>A0A4R2FHN8</accession>
<dbReference type="SUPFAM" id="SSF53649">
    <property type="entry name" value="Alkaline phosphatase-like"/>
    <property type="match status" value="1"/>
</dbReference>
<dbReference type="OrthoDB" id="9794455at2"/>
<dbReference type="PANTHER" id="PTHR11596:SF5">
    <property type="entry name" value="ALKALINE PHOSPHATASE"/>
    <property type="match status" value="1"/>
</dbReference>
<feature type="binding site" evidence="8">
    <location>
        <position position="261"/>
    </location>
    <ligand>
        <name>Zn(2+)</name>
        <dbReference type="ChEBI" id="CHEBI:29105"/>
        <label>2</label>
    </ligand>
</feature>
<feature type="binding site" evidence="8">
    <location>
        <position position="304"/>
    </location>
    <ligand>
        <name>Zn(2+)</name>
        <dbReference type="ChEBI" id="CHEBI:29105"/>
        <label>2</label>
    </ligand>
</feature>
<dbReference type="Gene3D" id="3.40.720.10">
    <property type="entry name" value="Alkaline Phosphatase, subunit A"/>
    <property type="match status" value="1"/>
</dbReference>
<dbReference type="InterPro" id="IPR017850">
    <property type="entry name" value="Alkaline_phosphatase_core_sf"/>
</dbReference>
<dbReference type="Gene3D" id="1.10.60.40">
    <property type="match status" value="1"/>
</dbReference>
<evidence type="ECO:0000256" key="8">
    <source>
        <dbReference type="PIRSR" id="PIRSR601952-2"/>
    </source>
</evidence>
<keyword evidence="13" id="KW-1185">Reference proteome</keyword>
<feature type="binding site" evidence="8">
    <location>
        <position position="303"/>
    </location>
    <ligand>
        <name>Zn(2+)</name>
        <dbReference type="ChEBI" id="CHEBI:29105"/>
        <label>2</label>
    </ligand>
</feature>
<evidence type="ECO:0000256" key="9">
    <source>
        <dbReference type="RuleBase" id="RU003946"/>
    </source>
</evidence>
<feature type="binding site" evidence="8">
    <location>
        <position position="396"/>
    </location>
    <ligand>
        <name>Zn(2+)</name>
        <dbReference type="ChEBI" id="CHEBI:29105"/>
        <label>2</label>
    </ligand>
</feature>
<evidence type="ECO:0000256" key="3">
    <source>
        <dbReference type="ARBA" id="ARBA00022723"/>
    </source>
</evidence>
<evidence type="ECO:0000256" key="5">
    <source>
        <dbReference type="ARBA" id="ARBA00022833"/>
    </source>
</evidence>
<feature type="region of interest" description="Disordered" evidence="10">
    <location>
        <begin position="437"/>
        <end position="456"/>
    </location>
</feature>
<keyword evidence="6 8" id="KW-0460">Magnesium</keyword>
<dbReference type="PANTHER" id="PTHR11596">
    <property type="entry name" value="ALKALINE PHOSPHATASE"/>
    <property type="match status" value="1"/>
</dbReference>